<protein>
    <submittedName>
        <fullName evidence="1">Uncharacterized protein</fullName>
    </submittedName>
</protein>
<proteinExistence type="predicted"/>
<name>A0A7M3SAL9_9FIRM</name>
<gene>
    <name evidence="1" type="ORF">bsdcttw_46770</name>
</gene>
<dbReference type="KEGG" id="acht:bsdcttw_46770"/>
<dbReference type="RefSeq" id="WP_185257181.1">
    <property type="nucleotide sequence ID" value="NZ_AP023368.1"/>
</dbReference>
<evidence type="ECO:0000313" key="2">
    <source>
        <dbReference type="Proteomes" id="UP000515703"/>
    </source>
</evidence>
<dbReference type="EMBL" id="AP023368">
    <property type="protein sequence ID" value="BCK01637.1"/>
    <property type="molecule type" value="Genomic_DNA"/>
</dbReference>
<organism evidence="1 2">
    <name type="scientific">Anaerocolumna chitinilytica</name>
    <dbReference type="NCBI Taxonomy" id="1727145"/>
    <lineage>
        <taxon>Bacteria</taxon>
        <taxon>Bacillati</taxon>
        <taxon>Bacillota</taxon>
        <taxon>Clostridia</taxon>
        <taxon>Lachnospirales</taxon>
        <taxon>Lachnospiraceae</taxon>
        <taxon>Anaerocolumna</taxon>
    </lineage>
</organism>
<keyword evidence="2" id="KW-1185">Reference proteome</keyword>
<reference evidence="1 2" key="1">
    <citation type="submission" date="2020-08" db="EMBL/GenBank/DDBJ databases">
        <title>Draft genome sequencing of an Anaerocolumna strain isolated from anoxic soil subjected to BSD treatment.</title>
        <authorList>
            <person name="Uek A."/>
            <person name="Tonouchi A."/>
        </authorList>
    </citation>
    <scope>NUCLEOTIDE SEQUENCE [LARGE SCALE GENOMIC DNA]</scope>
    <source>
        <strain evidence="1 2">CTTW</strain>
    </source>
</reference>
<dbReference type="Proteomes" id="UP000515703">
    <property type="component" value="Chromosome"/>
</dbReference>
<evidence type="ECO:0000313" key="1">
    <source>
        <dbReference type="EMBL" id="BCK01637.1"/>
    </source>
</evidence>
<accession>A0A7M3SAL9</accession>
<sequence>MEKFFTIKKESELYKDYFQYLDDYKRNAEIFNEFADKHNIEASRFIPYKKYLLIVPTERDKDKFREDFTQEYGDGGLRQFKVRSEVGKAWTATMSDIRPAHKPTYFGLVHVYGHFTERLFNIGDVLYGSISANGSFELHSCMEEIKASEFYKIIEDYNSEHSNS</sequence>
<dbReference type="AlphaFoldDB" id="A0A7M3SAL9"/>
<reference evidence="1 2" key="2">
    <citation type="submission" date="2020-08" db="EMBL/GenBank/DDBJ databases">
        <authorList>
            <person name="Ueki A."/>
            <person name="Tonouchi A."/>
        </authorList>
    </citation>
    <scope>NUCLEOTIDE SEQUENCE [LARGE SCALE GENOMIC DNA]</scope>
    <source>
        <strain evidence="1 2">CTTW</strain>
    </source>
</reference>